<comment type="caution">
    <text evidence="2">The sequence shown here is derived from an EMBL/GenBank/DDBJ whole genome shotgun (WGS) entry which is preliminary data.</text>
</comment>
<proteinExistence type="predicted"/>
<dbReference type="Pfam" id="PF00563">
    <property type="entry name" value="EAL"/>
    <property type="match status" value="1"/>
</dbReference>
<dbReference type="PATRIC" id="fig|159743.3.peg.2561"/>
<dbReference type="RefSeq" id="WP_044646256.1">
    <property type="nucleotide sequence ID" value="NZ_JTHP01000019.1"/>
</dbReference>
<organism evidence="2 3">
    <name type="scientific">Paenibacillus terrae</name>
    <dbReference type="NCBI Taxonomy" id="159743"/>
    <lineage>
        <taxon>Bacteria</taxon>
        <taxon>Bacillati</taxon>
        <taxon>Bacillota</taxon>
        <taxon>Bacilli</taxon>
        <taxon>Bacillales</taxon>
        <taxon>Paenibacillaceae</taxon>
        <taxon>Paenibacillus</taxon>
    </lineage>
</organism>
<protein>
    <submittedName>
        <fullName evidence="2">Signal peptide protein</fullName>
    </submittedName>
</protein>
<dbReference type="AlphaFoldDB" id="A0A0D7X221"/>
<dbReference type="PANTHER" id="PTHR33121">
    <property type="entry name" value="CYCLIC DI-GMP PHOSPHODIESTERASE PDEF"/>
    <property type="match status" value="1"/>
</dbReference>
<dbReference type="InterPro" id="IPR050706">
    <property type="entry name" value="Cyclic-di-GMP_PDE-like"/>
</dbReference>
<sequence length="353" mass="40099">MTCSNCSIILPIKDQGLLKIRHSRVSLTQVLGNLGMLSEQMKQEQGREDGIAFRYDSPAELEQLMDRLACLPKEWLLHMEVVVTGSFHVEGYEDWLPFSQLQARIKHPDVMNVIVDQSFSSHMQPIIDHKLDIIGFEFLLRPSHPQRPFQPFRLFEIAREAGLHAHLDRSARISAIEKSATCLPAGIKRFINFLPSTIYNPAYCLNHTFETIDRLSMNTEDFVFEVVETEEIDDLNVLHHIFELYRKRGVSVALDDVGAGYSTTELMNCLQPDYVKIDRSLIDGCYRNSDQKRQITGIVESASRFGGQVLAEGVEQMEDFEFCREAGVSLAQGYLFGKPEPSPPPNFMLSSVI</sequence>
<dbReference type="InterPro" id="IPR035919">
    <property type="entry name" value="EAL_sf"/>
</dbReference>
<feature type="domain" description="EAL" evidence="1">
    <location>
        <begin position="103"/>
        <end position="353"/>
    </location>
</feature>
<reference evidence="2 3" key="1">
    <citation type="submission" date="2014-11" db="EMBL/GenBank/DDBJ databases">
        <title>Draft Genome Sequences of Paenibacillus polymyxa NRRL B-30509 and Paenibacillus terrae NRRL B-30644, Strains from a Poultry Environment that Produce Tridecaptin A and Paenicidins.</title>
        <authorList>
            <person name="van Belkum M.J."/>
            <person name="Lohans C.T."/>
            <person name="Vederas J.C."/>
        </authorList>
    </citation>
    <scope>NUCLEOTIDE SEQUENCE [LARGE SCALE GENOMIC DNA]</scope>
    <source>
        <strain evidence="2 3">NRRL B-30644</strain>
    </source>
</reference>
<dbReference type="Proteomes" id="UP000032534">
    <property type="component" value="Unassembled WGS sequence"/>
</dbReference>
<gene>
    <name evidence="2" type="ORF">QD47_11480</name>
</gene>
<dbReference type="InterPro" id="IPR001633">
    <property type="entry name" value="EAL_dom"/>
</dbReference>
<dbReference type="OrthoDB" id="581425at2"/>
<accession>A0A0D7X221</accession>
<dbReference type="SUPFAM" id="SSF141868">
    <property type="entry name" value="EAL domain-like"/>
    <property type="match status" value="1"/>
</dbReference>
<evidence type="ECO:0000313" key="2">
    <source>
        <dbReference type="EMBL" id="KJD45460.1"/>
    </source>
</evidence>
<dbReference type="PANTHER" id="PTHR33121:SF15">
    <property type="entry name" value="BLUE LIGHT- AND TEMPERATURE-REGULATED ANTIREPRESSOR BLUF"/>
    <property type="match status" value="1"/>
</dbReference>
<dbReference type="CDD" id="cd01948">
    <property type="entry name" value="EAL"/>
    <property type="match status" value="1"/>
</dbReference>
<dbReference type="EMBL" id="JTHP01000019">
    <property type="protein sequence ID" value="KJD45460.1"/>
    <property type="molecule type" value="Genomic_DNA"/>
</dbReference>
<keyword evidence="3" id="KW-1185">Reference proteome</keyword>
<dbReference type="PROSITE" id="PS50883">
    <property type="entry name" value="EAL"/>
    <property type="match status" value="1"/>
</dbReference>
<evidence type="ECO:0000313" key="3">
    <source>
        <dbReference type="Proteomes" id="UP000032534"/>
    </source>
</evidence>
<dbReference type="Gene3D" id="3.20.20.450">
    <property type="entry name" value="EAL domain"/>
    <property type="match status" value="1"/>
</dbReference>
<name>A0A0D7X221_9BACL</name>
<evidence type="ECO:0000259" key="1">
    <source>
        <dbReference type="PROSITE" id="PS50883"/>
    </source>
</evidence>
<dbReference type="GO" id="GO:0071111">
    <property type="term" value="F:cyclic-guanylate-specific phosphodiesterase activity"/>
    <property type="evidence" value="ECO:0007669"/>
    <property type="project" value="InterPro"/>
</dbReference>
<dbReference type="SMART" id="SM00052">
    <property type="entry name" value="EAL"/>
    <property type="match status" value="1"/>
</dbReference>